<dbReference type="OrthoDB" id="1215854at2"/>
<proteinExistence type="predicted"/>
<organism evidence="1 2">
    <name type="scientific">Paenibacillus herberti</name>
    <dbReference type="NCBI Taxonomy" id="1619309"/>
    <lineage>
        <taxon>Bacteria</taxon>
        <taxon>Bacillati</taxon>
        <taxon>Bacillota</taxon>
        <taxon>Bacilli</taxon>
        <taxon>Bacillales</taxon>
        <taxon>Paenibacillaceae</taxon>
        <taxon>Paenibacillus</taxon>
    </lineage>
</organism>
<evidence type="ECO:0000313" key="1">
    <source>
        <dbReference type="EMBL" id="OXM16039.1"/>
    </source>
</evidence>
<gene>
    <name evidence="1" type="ORF">CGZ75_04875</name>
</gene>
<dbReference type="Proteomes" id="UP000215145">
    <property type="component" value="Unassembled WGS sequence"/>
</dbReference>
<accession>A0A229P296</accession>
<keyword evidence="2" id="KW-1185">Reference proteome</keyword>
<protein>
    <submittedName>
        <fullName evidence="1">Uncharacterized protein</fullName>
    </submittedName>
</protein>
<dbReference type="EMBL" id="NMUQ01000001">
    <property type="protein sequence ID" value="OXM16039.1"/>
    <property type="molecule type" value="Genomic_DNA"/>
</dbReference>
<name>A0A229P296_9BACL</name>
<reference evidence="1 2" key="1">
    <citation type="submission" date="2017-07" db="EMBL/GenBank/DDBJ databases">
        <title>Paenibacillus herberti R33 genome sequencing and assembly.</title>
        <authorList>
            <person name="Su W."/>
        </authorList>
    </citation>
    <scope>NUCLEOTIDE SEQUENCE [LARGE SCALE GENOMIC DNA]</scope>
    <source>
        <strain evidence="1 2">R33</strain>
    </source>
</reference>
<sequence>MTIERAGINNFKGSKLGMILVLFILLVIATQTFSKSHNKPGGPIGIEATQIFRVINESENFWLQLRENYVYFESPPLDSWLQPNGKHFFEQDITREISRCGYQIYQDGRADGYIRFETLTLPVGSTRYNYFTNIEWTNDEIDFVQYNVGPENGEYPTLRIYDRMIAQARGSRR</sequence>
<dbReference type="RefSeq" id="WP_089523124.1">
    <property type="nucleotide sequence ID" value="NZ_NMUQ01000001.1"/>
</dbReference>
<evidence type="ECO:0000313" key="2">
    <source>
        <dbReference type="Proteomes" id="UP000215145"/>
    </source>
</evidence>
<dbReference type="AlphaFoldDB" id="A0A229P296"/>
<comment type="caution">
    <text evidence="1">The sequence shown here is derived from an EMBL/GenBank/DDBJ whole genome shotgun (WGS) entry which is preliminary data.</text>
</comment>